<evidence type="ECO:0000259" key="5">
    <source>
        <dbReference type="Pfam" id="PF01869"/>
    </source>
</evidence>
<dbReference type="PANTHER" id="PTHR32329:SF5">
    <property type="entry name" value="ACTIVATOR OF 2-HYDROXYACYL-COA DEHYDRATASE"/>
    <property type="match status" value="1"/>
</dbReference>
<evidence type="ECO:0000256" key="4">
    <source>
        <dbReference type="ARBA" id="ARBA00023014"/>
    </source>
</evidence>
<comment type="caution">
    <text evidence="6">The sequence shown here is derived from an EMBL/GenBank/DDBJ whole genome shotgun (WGS) entry which is preliminary data.</text>
</comment>
<name>A0A2N1PSK2_9BACT</name>
<dbReference type="InterPro" id="IPR002731">
    <property type="entry name" value="ATPase_BadF"/>
</dbReference>
<dbReference type="InterPro" id="IPR043129">
    <property type="entry name" value="ATPase_NBD"/>
</dbReference>
<evidence type="ECO:0000256" key="2">
    <source>
        <dbReference type="ARBA" id="ARBA00022723"/>
    </source>
</evidence>
<evidence type="ECO:0000313" key="6">
    <source>
        <dbReference type="EMBL" id="PKK91310.1"/>
    </source>
</evidence>
<dbReference type="Proteomes" id="UP000233256">
    <property type="component" value="Unassembled WGS sequence"/>
</dbReference>
<comment type="cofactor">
    <cofactor evidence="1">
        <name>[4Fe-4S] cluster</name>
        <dbReference type="ChEBI" id="CHEBI:49883"/>
    </cofactor>
</comment>
<dbReference type="InterPro" id="IPR008275">
    <property type="entry name" value="CoA_E_activase_dom"/>
</dbReference>
<dbReference type="PANTHER" id="PTHR32329">
    <property type="entry name" value="BIFUNCTIONAL PROTEIN [INCLUDES 2-HYDROXYACYL-COA DEHYDRATASE (N-TER) AND ITS ACTIVATOR DOMAIN (C_TERM)-RELATED"/>
    <property type="match status" value="1"/>
</dbReference>
<evidence type="ECO:0000313" key="7">
    <source>
        <dbReference type="Proteomes" id="UP000233256"/>
    </source>
</evidence>
<dbReference type="GO" id="GO:0046872">
    <property type="term" value="F:metal ion binding"/>
    <property type="evidence" value="ECO:0007669"/>
    <property type="project" value="UniProtKB-KW"/>
</dbReference>
<dbReference type="NCBIfam" id="TIGR00241">
    <property type="entry name" value="CoA_E_activ"/>
    <property type="match status" value="1"/>
</dbReference>
<dbReference type="Gene3D" id="3.30.420.40">
    <property type="match status" value="2"/>
</dbReference>
<sequence length="279" mass="29673">MNFSTDSAVTMLGIDAGSRFVKIVWSLQNSIDTGIAGDFSTATIDTAEFYREWVIRDASGLKIHSEKLMELTGRMSFEITGITGYGRNVLDFSGGSVVNEIKAHAYGASILSHETEFLLLDIGGQDTKVALVQNGRPVDFVTNDKCAAGCGRYLEHMASILGVDVETLSMAVDSPVYLSSTCAIFAESEVIGMMASGHSISAIMAGVNSSAAERIFPLLEPFLSSTEKIFLSGGGGMNSGLSHFLGKLCGKEPLLLENAQFCGAMGAMEIARKKAVILK</sequence>
<dbReference type="AlphaFoldDB" id="A0A2N1PSK2"/>
<dbReference type="Pfam" id="PF01869">
    <property type="entry name" value="BcrAD_BadFG"/>
    <property type="match status" value="1"/>
</dbReference>
<dbReference type="SUPFAM" id="SSF53067">
    <property type="entry name" value="Actin-like ATPase domain"/>
    <property type="match status" value="1"/>
</dbReference>
<keyword evidence="3" id="KW-0408">Iron</keyword>
<protein>
    <submittedName>
        <fullName evidence="6">CoA activase</fullName>
    </submittedName>
</protein>
<dbReference type="GO" id="GO:0051536">
    <property type="term" value="F:iron-sulfur cluster binding"/>
    <property type="evidence" value="ECO:0007669"/>
    <property type="project" value="UniProtKB-KW"/>
</dbReference>
<dbReference type="EMBL" id="PGXC01000003">
    <property type="protein sequence ID" value="PKK91310.1"/>
    <property type="molecule type" value="Genomic_DNA"/>
</dbReference>
<organism evidence="6 7">
    <name type="scientific">Candidatus Wallbacteria bacterium HGW-Wallbacteria-1</name>
    <dbReference type="NCBI Taxonomy" id="2013854"/>
    <lineage>
        <taxon>Bacteria</taxon>
        <taxon>Candidatus Walliibacteriota</taxon>
    </lineage>
</organism>
<feature type="domain" description="ATPase BadF/BadG/BcrA/BcrD type" evidence="5">
    <location>
        <begin position="76"/>
        <end position="271"/>
    </location>
</feature>
<gene>
    <name evidence="6" type="ORF">CVV64_05955</name>
</gene>
<accession>A0A2N1PSK2</accession>
<reference evidence="6 7" key="1">
    <citation type="journal article" date="2017" name="ISME J.">
        <title>Potential for microbial H2 and metal transformations associated with novel bacteria and archaea in deep terrestrial subsurface sediments.</title>
        <authorList>
            <person name="Hernsdorf A.W."/>
            <person name="Amano Y."/>
            <person name="Miyakawa K."/>
            <person name="Ise K."/>
            <person name="Suzuki Y."/>
            <person name="Anantharaman K."/>
            <person name="Probst A."/>
            <person name="Burstein D."/>
            <person name="Thomas B.C."/>
            <person name="Banfield J.F."/>
        </authorList>
    </citation>
    <scope>NUCLEOTIDE SEQUENCE [LARGE SCALE GENOMIC DNA]</scope>
    <source>
        <strain evidence="6">HGW-Wallbacteria-1</strain>
    </source>
</reference>
<keyword evidence="2" id="KW-0479">Metal-binding</keyword>
<keyword evidence="4" id="KW-0411">Iron-sulfur</keyword>
<proteinExistence type="predicted"/>
<evidence type="ECO:0000256" key="1">
    <source>
        <dbReference type="ARBA" id="ARBA00001966"/>
    </source>
</evidence>
<dbReference type="InterPro" id="IPR051805">
    <property type="entry name" value="Dehydratase_Activator_Redct"/>
</dbReference>
<evidence type="ECO:0000256" key="3">
    <source>
        <dbReference type="ARBA" id="ARBA00023004"/>
    </source>
</evidence>